<dbReference type="PANTHER" id="PTHR24171">
    <property type="entry name" value="ANKYRIN REPEAT DOMAIN-CONTAINING PROTEIN 39-RELATED"/>
    <property type="match status" value="1"/>
</dbReference>
<name>A0A0L0FZM3_9EUKA</name>
<dbReference type="PROSITE" id="PS50088">
    <property type="entry name" value="ANK_REPEAT"/>
    <property type="match status" value="1"/>
</dbReference>
<proteinExistence type="predicted"/>
<feature type="repeat" description="ANK" evidence="3">
    <location>
        <begin position="33"/>
        <end position="65"/>
    </location>
</feature>
<keyword evidence="1" id="KW-0677">Repeat</keyword>
<evidence type="ECO:0000256" key="3">
    <source>
        <dbReference type="PROSITE-ProRule" id="PRU00023"/>
    </source>
</evidence>
<dbReference type="Pfam" id="PF12796">
    <property type="entry name" value="Ank_2"/>
    <property type="match status" value="1"/>
</dbReference>
<dbReference type="GO" id="GO:0004842">
    <property type="term" value="F:ubiquitin-protein transferase activity"/>
    <property type="evidence" value="ECO:0007669"/>
    <property type="project" value="TreeGrafter"/>
</dbReference>
<evidence type="ECO:0000256" key="2">
    <source>
        <dbReference type="ARBA" id="ARBA00023043"/>
    </source>
</evidence>
<keyword evidence="5" id="KW-1185">Reference proteome</keyword>
<evidence type="ECO:0000256" key="1">
    <source>
        <dbReference type="ARBA" id="ARBA00022737"/>
    </source>
</evidence>
<dbReference type="RefSeq" id="XP_014155320.1">
    <property type="nucleotide sequence ID" value="XM_014299845.1"/>
</dbReference>
<dbReference type="PROSITE" id="PS50297">
    <property type="entry name" value="ANK_REP_REGION"/>
    <property type="match status" value="1"/>
</dbReference>
<dbReference type="GO" id="GO:0085020">
    <property type="term" value="P:protein K6-linked ubiquitination"/>
    <property type="evidence" value="ECO:0007669"/>
    <property type="project" value="TreeGrafter"/>
</dbReference>
<dbReference type="Gene3D" id="1.25.40.20">
    <property type="entry name" value="Ankyrin repeat-containing domain"/>
    <property type="match status" value="1"/>
</dbReference>
<dbReference type="STRING" id="667725.A0A0L0FZM3"/>
<dbReference type="EMBL" id="KQ242035">
    <property type="protein sequence ID" value="KNC81418.1"/>
    <property type="molecule type" value="Genomic_DNA"/>
</dbReference>
<protein>
    <submittedName>
        <fullName evidence="4">Uncharacterized protein</fullName>
    </submittedName>
</protein>
<accession>A0A0L0FZM3</accession>
<dbReference type="GeneID" id="25906763"/>
<organism evidence="4 5">
    <name type="scientific">Sphaeroforma arctica JP610</name>
    <dbReference type="NCBI Taxonomy" id="667725"/>
    <lineage>
        <taxon>Eukaryota</taxon>
        <taxon>Ichthyosporea</taxon>
        <taxon>Ichthyophonida</taxon>
        <taxon>Sphaeroforma</taxon>
    </lineage>
</organism>
<dbReference type="AlphaFoldDB" id="A0A0L0FZM3"/>
<dbReference type="InterPro" id="IPR036770">
    <property type="entry name" value="Ankyrin_rpt-contain_sf"/>
</dbReference>
<dbReference type="OrthoDB" id="5815001at2759"/>
<sequence length="68" mass="7315">MMHTLYKVTTKGDIQEVAKLLDEGRDVNEIFDGGETALHGAAGFGNTQASELLLDRGADPNIRDVVSI</sequence>
<reference evidence="4 5" key="1">
    <citation type="submission" date="2011-02" db="EMBL/GenBank/DDBJ databases">
        <title>The Genome Sequence of Sphaeroforma arctica JP610.</title>
        <authorList>
            <consortium name="The Broad Institute Genome Sequencing Platform"/>
            <person name="Russ C."/>
            <person name="Cuomo C."/>
            <person name="Young S.K."/>
            <person name="Zeng Q."/>
            <person name="Gargeya S."/>
            <person name="Alvarado L."/>
            <person name="Berlin A."/>
            <person name="Chapman S.B."/>
            <person name="Chen Z."/>
            <person name="Freedman E."/>
            <person name="Gellesch M."/>
            <person name="Goldberg J."/>
            <person name="Griggs A."/>
            <person name="Gujja S."/>
            <person name="Heilman E."/>
            <person name="Heiman D."/>
            <person name="Howarth C."/>
            <person name="Mehta T."/>
            <person name="Neiman D."/>
            <person name="Pearson M."/>
            <person name="Roberts A."/>
            <person name="Saif S."/>
            <person name="Shea T."/>
            <person name="Shenoy N."/>
            <person name="Sisk P."/>
            <person name="Stolte C."/>
            <person name="Sykes S."/>
            <person name="White J."/>
            <person name="Yandava C."/>
            <person name="Burger G."/>
            <person name="Gray M.W."/>
            <person name="Holland P.W.H."/>
            <person name="King N."/>
            <person name="Lang F.B.F."/>
            <person name="Roger A.J."/>
            <person name="Ruiz-Trillo I."/>
            <person name="Haas B."/>
            <person name="Nusbaum C."/>
            <person name="Birren B."/>
        </authorList>
    </citation>
    <scope>NUCLEOTIDE SEQUENCE [LARGE SCALE GENOMIC DNA]</scope>
    <source>
        <strain evidence="4 5">JP610</strain>
    </source>
</reference>
<dbReference type="SUPFAM" id="SSF48403">
    <property type="entry name" value="Ankyrin repeat"/>
    <property type="match status" value="1"/>
</dbReference>
<dbReference type="Proteomes" id="UP000054560">
    <property type="component" value="Unassembled WGS sequence"/>
</dbReference>
<dbReference type="InterPro" id="IPR002110">
    <property type="entry name" value="Ankyrin_rpt"/>
</dbReference>
<dbReference type="PANTHER" id="PTHR24171:SF8">
    <property type="entry name" value="BRCA1-ASSOCIATED RING DOMAIN PROTEIN 1"/>
    <property type="match status" value="1"/>
</dbReference>
<gene>
    <name evidence="4" type="ORF">SARC_06259</name>
</gene>
<keyword evidence="2 3" id="KW-0040">ANK repeat</keyword>
<evidence type="ECO:0000313" key="4">
    <source>
        <dbReference type="EMBL" id="KNC81418.1"/>
    </source>
</evidence>
<evidence type="ECO:0000313" key="5">
    <source>
        <dbReference type="Proteomes" id="UP000054560"/>
    </source>
</evidence>